<reference evidence="2" key="1">
    <citation type="submission" date="2020-04" db="EMBL/GenBank/DDBJ databases">
        <title>Description of novel Gluconacetobacter.</title>
        <authorList>
            <person name="Sombolestani A."/>
        </authorList>
    </citation>
    <scope>NUCLEOTIDE SEQUENCE [LARGE SCALE GENOMIC DNA]</scope>
    <source>
        <strain evidence="2">LMG 27748</strain>
    </source>
</reference>
<proteinExistence type="predicted"/>
<comment type="caution">
    <text evidence="1">The sequence shown here is derived from an EMBL/GenBank/DDBJ whole genome shotgun (WGS) entry which is preliminary data.</text>
</comment>
<protein>
    <submittedName>
        <fullName evidence="1">Uncharacterized protein</fullName>
    </submittedName>
</protein>
<dbReference type="RefSeq" id="WP_010668868.1">
    <property type="nucleotide sequence ID" value="NZ_JABCQO010000001.1"/>
</dbReference>
<gene>
    <name evidence="1" type="ORF">HKD21_01635</name>
</gene>
<accession>A0ABR9YAQ3</accession>
<organism evidence="1 2">
    <name type="scientific">Gluconobacter cerevisiae</name>
    <dbReference type="NCBI Taxonomy" id="1379734"/>
    <lineage>
        <taxon>Bacteria</taxon>
        <taxon>Pseudomonadati</taxon>
        <taxon>Pseudomonadota</taxon>
        <taxon>Alphaproteobacteria</taxon>
        <taxon>Acetobacterales</taxon>
        <taxon>Acetobacteraceae</taxon>
        <taxon>Gluconobacter</taxon>
    </lineage>
</organism>
<evidence type="ECO:0000313" key="1">
    <source>
        <dbReference type="EMBL" id="MBF0875551.1"/>
    </source>
</evidence>
<dbReference type="EMBL" id="JABCQO010000001">
    <property type="protein sequence ID" value="MBF0875551.1"/>
    <property type="molecule type" value="Genomic_DNA"/>
</dbReference>
<name>A0ABR9YAQ3_9PROT</name>
<keyword evidence="2" id="KW-1185">Reference proteome</keyword>
<sequence length="50" mass="5363">MTSYVAPGAMDRKVLRNATGSRGKAITLDLIDRNVRIPAIDFDDIVTGGT</sequence>
<reference evidence="1 2" key="2">
    <citation type="submission" date="2020-11" db="EMBL/GenBank/DDBJ databases">
        <title>Description of novel Gluconobacter species.</title>
        <authorList>
            <person name="Cleenwerck I."/>
            <person name="Cnockaert M."/>
            <person name="Borremans W."/>
            <person name="Wieme A.D."/>
            <person name="De Vuyst L."/>
            <person name="Vandamme P."/>
        </authorList>
    </citation>
    <scope>NUCLEOTIDE SEQUENCE [LARGE SCALE GENOMIC DNA]</scope>
    <source>
        <strain evidence="1 2">LMG 27748</strain>
    </source>
</reference>
<dbReference type="Proteomes" id="UP000630952">
    <property type="component" value="Unassembled WGS sequence"/>
</dbReference>
<evidence type="ECO:0000313" key="2">
    <source>
        <dbReference type="Proteomes" id="UP000630952"/>
    </source>
</evidence>